<evidence type="ECO:0000313" key="2">
    <source>
        <dbReference type="EMBL" id="KAF7345686.1"/>
    </source>
</evidence>
<accession>A0A8H7CRN9</accession>
<evidence type="ECO:0008006" key="4">
    <source>
        <dbReference type="Google" id="ProtNLM"/>
    </source>
</evidence>
<feature type="chain" id="PRO_5034723828" description="Cellobiose dehydrogenase cytochrome domain-containing protein" evidence="1">
    <location>
        <begin position="19"/>
        <end position="244"/>
    </location>
</feature>
<dbReference type="EMBL" id="JACAZI010000013">
    <property type="protein sequence ID" value="KAF7345686.1"/>
    <property type="molecule type" value="Genomic_DNA"/>
</dbReference>
<dbReference type="AlphaFoldDB" id="A0A8H7CRN9"/>
<comment type="caution">
    <text evidence="2">The sequence shown here is derived from an EMBL/GenBank/DDBJ whole genome shotgun (WGS) entry which is preliminary data.</text>
</comment>
<gene>
    <name evidence="2" type="ORF">MVEN_01588400</name>
</gene>
<dbReference type="Proteomes" id="UP000620124">
    <property type="component" value="Unassembled WGS sequence"/>
</dbReference>
<organism evidence="2 3">
    <name type="scientific">Mycena venus</name>
    <dbReference type="NCBI Taxonomy" id="2733690"/>
    <lineage>
        <taxon>Eukaryota</taxon>
        <taxon>Fungi</taxon>
        <taxon>Dikarya</taxon>
        <taxon>Basidiomycota</taxon>
        <taxon>Agaricomycotina</taxon>
        <taxon>Agaricomycetes</taxon>
        <taxon>Agaricomycetidae</taxon>
        <taxon>Agaricales</taxon>
        <taxon>Marasmiineae</taxon>
        <taxon>Mycenaceae</taxon>
        <taxon>Mycena</taxon>
    </lineage>
</organism>
<sequence length="244" mass="26469">MFMLHLFTLGLLATASAAKSHTVCDPVTGLCFEQFFNSVLNVTIGFALPPMKSKDFVNEVLVLGVSYIHLVLEVVTQTVKSFPLPYGFAGVVLESDDNARRAFQQGPVTLAWYAIFTSAEEASETPFSTEYCRAEIATAGSNHTLMPLITAPIVTTFSPLTTWGNGGAQFIFRCQNCSIITDHFTNAKAKLTTVISTSYPVYIDNTLTLANLSLTGAQYQEFTLDTKAAQFSNYSSILAAASLL</sequence>
<evidence type="ECO:0000256" key="1">
    <source>
        <dbReference type="SAM" id="SignalP"/>
    </source>
</evidence>
<feature type="signal peptide" evidence="1">
    <location>
        <begin position="1"/>
        <end position="18"/>
    </location>
</feature>
<proteinExistence type="predicted"/>
<keyword evidence="1" id="KW-0732">Signal</keyword>
<reference evidence="2" key="1">
    <citation type="submission" date="2020-05" db="EMBL/GenBank/DDBJ databases">
        <title>Mycena genomes resolve the evolution of fungal bioluminescence.</title>
        <authorList>
            <person name="Tsai I.J."/>
        </authorList>
    </citation>
    <scope>NUCLEOTIDE SEQUENCE</scope>
    <source>
        <strain evidence="2">CCC161011</strain>
    </source>
</reference>
<dbReference type="OrthoDB" id="2894060at2759"/>
<keyword evidence="3" id="KW-1185">Reference proteome</keyword>
<protein>
    <recommendedName>
        <fullName evidence="4">Cellobiose dehydrogenase cytochrome domain-containing protein</fullName>
    </recommendedName>
</protein>
<evidence type="ECO:0000313" key="3">
    <source>
        <dbReference type="Proteomes" id="UP000620124"/>
    </source>
</evidence>
<name>A0A8H7CRN9_9AGAR</name>